<evidence type="ECO:0000256" key="2">
    <source>
        <dbReference type="ARBA" id="ARBA00008000"/>
    </source>
</evidence>
<feature type="domain" description="FAD-binding PCMH-type" evidence="6">
    <location>
        <begin position="35"/>
        <end position="214"/>
    </location>
</feature>
<dbReference type="PROSITE" id="PS51387">
    <property type="entry name" value="FAD_PCMH"/>
    <property type="match status" value="1"/>
</dbReference>
<accession>A0A5N3P9V8</accession>
<dbReference type="InterPro" id="IPR004113">
    <property type="entry name" value="FAD-bd_oxidored_4_C"/>
</dbReference>
<dbReference type="Pfam" id="PF01565">
    <property type="entry name" value="FAD_binding_4"/>
    <property type="match status" value="1"/>
</dbReference>
<dbReference type="Gene3D" id="3.30.43.10">
    <property type="entry name" value="Uridine Diphospho-n-acetylenolpyruvylglucosamine Reductase, domain 2"/>
    <property type="match status" value="1"/>
</dbReference>
<evidence type="ECO:0000313" key="7">
    <source>
        <dbReference type="EMBL" id="KAB0266471.1"/>
    </source>
</evidence>
<keyword evidence="4" id="KW-0274">FAD</keyword>
<dbReference type="Gene3D" id="1.10.45.10">
    <property type="entry name" value="Vanillyl-alcohol Oxidase, Chain A, domain 4"/>
    <property type="match status" value="1"/>
</dbReference>
<dbReference type="PANTHER" id="PTHR43716:SF1">
    <property type="entry name" value="D-2-HYDROXYGLUTARATE DEHYDROGENASE, MITOCHONDRIAL"/>
    <property type="match status" value="1"/>
</dbReference>
<dbReference type="EMBL" id="VCMV01000021">
    <property type="protein sequence ID" value="KAB0266471.1"/>
    <property type="molecule type" value="Genomic_DNA"/>
</dbReference>
<reference evidence="7 8" key="1">
    <citation type="journal article" date="2019" name="Microorganisms">
        <title>Genome Insights into the Novel Species Microvirga brassicacearum, a Rapeseed Endophyte with Biotechnological Potential.</title>
        <authorList>
            <person name="Jimenez-Gomez A."/>
            <person name="Saati-Santamaria Z."/>
            <person name="Igual J.M."/>
            <person name="Rivas R."/>
            <person name="Mateos P.F."/>
            <person name="Garcia-Fraile P."/>
        </authorList>
    </citation>
    <scope>NUCLEOTIDE SEQUENCE [LARGE SCALE GENOMIC DNA]</scope>
    <source>
        <strain evidence="7 8">CDVBN77</strain>
    </source>
</reference>
<sequence>MSNVIAALVTALGADVVRTGGNIPARNHADAGGQVPVPPDALLLPRNTDEVSTCLRICHSFACPVVPQGGMTGLAGGAHPRHGEIALSLERLVGIEEVDVESGTLTALAGTPLATIQAAAENANLMCGIDLGARGTCTIGGNVATNAGGNQVLRYGMTRRNVLGLEVVLPDGQVLRSLNKMLKNNAGYDWTQLFIGSEGTLGIITRVVVALYPRPRGIQSALCGVASFSDALAVLRRFDALMPGRLLVFEAMWREYMEVATGQFGLAQPFEDGFELTLLLEAAMGDDPSGEEAFAETLASFMEDGTLPTAIIARSENDRRRFWSYREANYEFGRVLPKGSHFDVSIPLGRMSDAVALLREGVAAQWPDAIPIVFGHIADSNIHIAVYKPGFDDMIGQAINEVVYGIVAEVGGSVSAEHGIGVLKRPYLPLSRSPSELAFMRSIKQAVDPLNILNRGRILPESDRSNVTSILSAPAPAIIG</sequence>
<dbReference type="Pfam" id="PF02913">
    <property type="entry name" value="FAD-oxidase_C"/>
    <property type="match status" value="1"/>
</dbReference>
<evidence type="ECO:0000259" key="6">
    <source>
        <dbReference type="PROSITE" id="PS51387"/>
    </source>
</evidence>
<comment type="cofactor">
    <cofactor evidence="1">
        <name>FAD</name>
        <dbReference type="ChEBI" id="CHEBI:57692"/>
    </cofactor>
</comment>
<dbReference type="InterPro" id="IPR016171">
    <property type="entry name" value="Vanillyl_alc_oxidase_C-sub2"/>
</dbReference>
<dbReference type="GO" id="GO:0071949">
    <property type="term" value="F:FAD binding"/>
    <property type="evidence" value="ECO:0007669"/>
    <property type="project" value="InterPro"/>
</dbReference>
<dbReference type="RefSeq" id="WP_150945470.1">
    <property type="nucleotide sequence ID" value="NZ_VCMV01000021.1"/>
</dbReference>
<evidence type="ECO:0000313" key="8">
    <source>
        <dbReference type="Proteomes" id="UP000325684"/>
    </source>
</evidence>
<dbReference type="Gene3D" id="3.30.70.2740">
    <property type="match status" value="1"/>
</dbReference>
<dbReference type="Proteomes" id="UP000325684">
    <property type="component" value="Unassembled WGS sequence"/>
</dbReference>
<dbReference type="GO" id="GO:0016491">
    <property type="term" value="F:oxidoreductase activity"/>
    <property type="evidence" value="ECO:0007669"/>
    <property type="project" value="UniProtKB-KW"/>
</dbReference>
<dbReference type="Gene3D" id="3.30.465.10">
    <property type="match status" value="1"/>
</dbReference>
<dbReference type="InterPro" id="IPR016169">
    <property type="entry name" value="FAD-bd_PCMH_sub2"/>
</dbReference>
<dbReference type="InterPro" id="IPR016164">
    <property type="entry name" value="FAD-linked_Oxase-like_C"/>
</dbReference>
<gene>
    <name evidence="7" type="ORF">FEZ63_14000</name>
</gene>
<proteinExistence type="inferred from homology"/>
<keyword evidence="8" id="KW-1185">Reference proteome</keyword>
<dbReference type="GO" id="GO:0022904">
    <property type="term" value="P:respiratory electron transport chain"/>
    <property type="evidence" value="ECO:0007669"/>
    <property type="project" value="TreeGrafter"/>
</dbReference>
<dbReference type="SUPFAM" id="SSF55103">
    <property type="entry name" value="FAD-linked oxidases, C-terminal domain"/>
    <property type="match status" value="1"/>
</dbReference>
<keyword evidence="5" id="KW-0560">Oxidoreductase</keyword>
<dbReference type="SUPFAM" id="SSF56176">
    <property type="entry name" value="FAD-binding/transporter-associated domain-like"/>
    <property type="match status" value="1"/>
</dbReference>
<evidence type="ECO:0000256" key="4">
    <source>
        <dbReference type="ARBA" id="ARBA00022827"/>
    </source>
</evidence>
<protein>
    <submittedName>
        <fullName evidence="7">FAD-binding oxidoreductase</fullName>
    </submittedName>
</protein>
<evidence type="ECO:0000256" key="1">
    <source>
        <dbReference type="ARBA" id="ARBA00001974"/>
    </source>
</evidence>
<dbReference type="AlphaFoldDB" id="A0A5N3P9V8"/>
<name>A0A5N3P9V8_9HYPH</name>
<dbReference type="InterPro" id="IPR016167">
    <property type="entry name" value="FAD-bd_PCMH_sub1"/>
</dbReference>
<dbReference type="InterPro" id="IPR016166">
    <property type="entry name" value="FAD-bd_PCMH"/>
</dbReference>
<organism evidence="7 8">
    <name type="scientific">Microvirga brassicacearum</name>
    <dbReference type="NCBI Taxonomy" id="2580413"/>
    <lineage>
        <taxon>Bacteria</taxon>
        <taxon>Pseudomonadati</taxon>
        <taxon>Pseudomonadota</taxon>
        <taxon>Alphaproteobacteria</taxon>
        <taxon>Hyphomicrobiales</taxon>
        <taxon>Methylobacteriaceae</taxon>
        <taxon>Microvirga</taxon>
    </lineage>
</organism>
<dbReference type="InterPro" id="IPR006094">
    <property type="entry name" value="Oxid_FAD_bind_N"/>
</dbReference>
<comment type="similarity">
    <text evidence="2">Belongs to the FAD-binding oxidoreductase/transferase type 4 family.</text>
</comment>
<evidence type="ECO:0000256" key="3">
    <source>
        <dbReference type="ARBA" id="ARBA00022630"/>
    </source>
</evidence>
<dbReference type="InterPro" id="IPR036318">
    <property type="entry name" value="FAD-bd_PCMH-like_sf"/>
</dbReference>
<dbReference type="FunFam" id="1.10.45.10:FF:000001">
    <property type="entry name" value="D-lactate dehydrogenase mitochondrial"/>
    <property type="match status" value="1"/>
</dbReference>
<comment type="caution">
    <text evidence="7">The sequence shown here is derived from an EMBL/GenBank/DDBJ whole genome shotgun (WGS) entry which is preliminary data.</text>
</comment>
<dbReference type="Gene3D" id="3.30.70.2190">
    <property type="match status" value="1"/>
</dbReference>
<dbReference type="InterPro" id="IPR051264">
    <property type="entry name" value="FAD-oxidored/transferase_4"/>
</dbReference>
<keyword evidence="3" id="KW-0285">Flavoprotein</keyword>
<dbReference type="PANTHER" id="PTHR43716">
    <property type="entry name" value="D-2-HYDROXYGLUTARATE DEHYDROGENASE, MITOCHONDRIAL"/>
    <property type="match status" value="1"/>
</dbReference>
<evidence type="ECO:0000256" key="5">
    <source>
        <dbReference type="ARBA" id="ARBA00023002"/>
    </source>
</evidence>
<dbReference type="OrthoDB" id="9809290at2"/>